<accession>X1GME2</accession>
<dbReference type="AlphaFoldDB" id="X1GME2"/>
<organism evidence="1">
    <name type="scientific">marine sediment metagenome</name>
    <dbReference type="NCBI Taxonomy" id="412755"/>
    <lineage>
        <taxon>unclassified sequences</taxon>
        <taxon>metagenomes</taxon>
        <taxon>ecological metagenomes</taxon>
    </lineage>
</organism>
<protein>
    <submittedName>
        <fullName evidence="1">Uncharacterized protein</fullName>
    </submittedName>
</protein>
<evidence type="ECO:0000313" key="1">
    <source>
        <dbReference type="EMBL" id="GAH58362.1"/>
    </source>
</evidence>
<dbReference type="EMBL" id="BARU01016093">
    <property type="protein sequence ID" value="GAH58362.1"/>
    <property type="molecule type" value="Genomic_DNA"/>
</dbReference>
<name>X1GME2_9ZZZZ</name>
<proteinExistence type="predicted"/>
<feature type="non-terminal residue" evidence="1">
    <location>
        <position position="53"/>
    </location>
</feature>
<feature type="non-terminal residue" evidence="1">
    <location>
        <position position="1"/>
    </location>
</feature>
<gene>
    <name evidence="1" type="ORF">S03H2_27129</name>
</gene>
<comment type="caution">
    <text evidence="1">The sequence shown here is derived from an EMBL/GenBank/DDBJ whole genome shotgun (WGS) entry which is preliminary data.</text>
</comment>
<reference evidence="1" key="1">
    <citation type="journal article" date="2014" name="Front. Microbiol.">
        <title>High frequency of phylogenetically diverse reductive dehalogenase-homologous genes in deep subseafloor sedimentary metagenomes.</title>
        <authorList>
            <person name="Kawai M."/>
            <person name="Futagami T."/>
            <person name="Toyoda A."/>
            <person name="Takaki Y."/>
            <person name="Nishi S."/>
            <person name="Hori S."/>
            <person name="Arai W."/>
            <person name="Tsubouchi T."/>
            <person name="Morono Y."/>
            <person name="Uchiyama I."/>
            <person name="Ito T."/>
            <person name="Fujiyama A."/>
            <person name="Inagaki F."/>
            <person name="Takami H."/>
        </authorList>
    </citation>
    <scope>NUCLEOTIDE SEQUENCE</scope>
    <source>
        <strain evidence="1">Expedition CK06-06</strain>
    </source>
</reference>
<sequence>HRIRDNINFGTEVEMGNAVDWLINTAKVNVISYSIGWPIGGPGDGTGTICEMV</sequence>